<evidence type="ECO:0000313" key="2">
    <source>
        <dbReference type="Proteomes" id="UP000799118"/>
    </source>
</evidence>
<gene>
    <name evidence="1" type="ORF">BT96DRAFT_942311</name>
</gene>
<organism evidence="1 2">
    <name type="scientific">Gymnopus androsaceus JB14</name>
    <dbReference type="NCBI Taxonomy" id="1447944"/>
    <lineage>
        <taxon>Eukaryota</taxon>
        <taxon>Fungi</taxon>
        <taxon>Dikarya</taxon>
        <taxon>Basidiomycota</taxon>
        <taxon>Agaricomycotina</taxon>
        <taxon>Agaricomycetes</taxon>
        <taxon>Agaricomycetidae</taxon>
        <taxon>Agaricales</taxon>
        <taxon>Marasmiineae</taxon>
        <taxon>Omphalotaceae</taxon>
        <taxon>Gymnopus</taxon>
    </lineage>
</organism>
<sequence>MTLKMSSATGKSPKVNQIKTRILFVHVMALLRVKAEHHGESKEIRHHALFNLQKLYTTRNNEDKIVSEKVLEELAKDIVRNLQQLEHFPYLLLTDLDELLDLTFISMDIGKLTNNSQPHQSSLGSCFGQQA</sequence>
<dbReference type="EMBL" id="ML769528">
    <property type="protein sequence ID" value="KAE9395590.1"/>
    <property type="molecule type" value="Genomic_DNA"/>
</dbReference>
<keyword evidence="2" id="KW-1185">Reference proteome</keyword>
<accession>A0A6A4HCV4</accession>
<dbReference type="Proteomes" id="UP000799118">
    <property type="component" value="Unassembled WGS sequence"/>
</dbReference>
<evidence type="ECO:0000313" key="1">
    <source>
        <dbReference type="EMBL" id="KAE9395590.1"/>
    </source>
</evidence>
<proteinExistence type="predicted"/>
<protein>
    <submittedName>
        <fullName evidence="1">Uncharacterized protein</fullName>
    </submittedName>
</protein>
<dbReference type="AlphaFoldDB" id="A0A6A4HCV4"/>
<name>A0A6A4HCV4_9AGAR</name>
<reference evidence="1" key="1">
    <citation type="journal article" date="2019" name="Environ. Microbiol.">
        <title>Fungal ecological strategies reflected in gene transcription - a case study of two litter decomposers.</title>
        <authorList>
            <person name="Barbi F."/>
            <person name="Kohler A."/>
            <person name="Barry K."/>
            <person name="Baskaran P."/>
            <person name="Daum C."/>
            <person name="Fauchery L."/>
            <person name="Ihrmark K."/>
            <person name="Kuo A."/>
            <person name="LaButti K."/>
            <person name="Lipzen A."/>
            <person name="Morin E."/>
            <person name="Grigoriev I.V."/>
            <person name="Henrissat B."/>
            <person name="Lindahl B."/>
            <person name="Martin F."/>
        </authorList>
    </citation>
    <scope>NUCLEOTIDE SEQUENCE</scope>
    <source>
        <strain evidence="1">JB14</strain>
    </source>
</reference>